<dbReference type="OrthoDB" id="6507463at2759"/>
<dbReference type="EMBL" id="CAJNOM010000004">
    <property type="protein sequence ID" value="CAF0748985.1"/>
    <property type="molecule type" value="Genomic_DNA"/>
</dbReference>
<evidence type="ECO:0000256" key="4">
    <source>
        <dbReference type="ARBA" id="ARBA00022976"/>
    </source>
</evidence>
<comment type="subcellular location">
    <subcellularLocation>
        <location evidence="1">Membrane</location>
        <topology evidence="1">Multi-pass membrane protein</topology>
    </subcellularLocation>
</comment>
<dbReference type="PANTHER" id="PTHR12889">
    <property type="entry name" value="GAMMA-SECRETASE SUBUNIT APH-1"/>
    <property type="match status" value="1"/>
</dbReference>
<dbReference type="Proteomes" id="UP000663844">
    <property type="component" value="Unassembled WGS sequence"/>
</dbReference>
<keyword evidence="5 7" id="KW-1133">Transmembrane helix</keyword>
<evidence type="ECO:0000256" key="6">
    <source>
        <dbReference type="ARBA" id="ARBA00023136"/>
    </source>
</evidence>
<dbReference type="GO" id="GO:0007219">
    <property type="term" value="P:Notch signaling pathway"/>
    <property type="evidence" value="ECO:0007669"/>
    <property type="project" value="UniProtKB-KW"/>
</dbReference>
<feature type="transmembrane region" description="Helical" evidence="7">
    <location>
        <begin position="12"/>
        <end position="30"/>
    </location>
</feature>
<dbReference type="Proteomes" id="UP000663881">
    <property type="component" value="Unassembled WGS sequence"/>
</dbReference>
<organism evidence="12 15">
    <name type="scientific">Adineta steineri</name>
    <dbReference type="NCBI Taxonomy" id="433720"/>
    <lineage>
        <taxon>Eukaryota</taxon>
        <taxon>Metazoa</taxon>
        <taxon>Spiralia</taxon>
        <taxon>Gnathifera</taxon>
        <taxon>Rotifera</taxon>
        <taxon>Eurotatoria</taxon>
        <taxon>Bdelloidea</taxon>
        <taxon>Adinetida</taxon>
        <taxon>Adinetidae</taxon>
        <taxon>Adineta</taxon>
    </lineage>
</organism>
<dbReference type="GO" id="GO:0016485">
    <property type="term" value="P:protein processing"/>
    <property type="evidence" value="ECO:0007669"/>
    <property type="project" value="InterPro"/>
</dbReference>
<dbReference type="EMBL" id="CAJOAY010000029">
    <property type="protein sequence ID" value="CAF3496620.1"/>
    <property type="molecule type" value="Genomic_DNA"/>
</dbReference>
<dbReference type="Pfam" id="PF06105">
    <property type="entry name" value="Aph-1"/>
    <property type="match status" value="1"/>
</dbReference>
<dbReference type="InterPro" id="IPR009294">
    <property type="entry name" value="Aph-1"/>
</dbReference>
<evidence type="ECO:0000256" key="5">
    <source>
        <dbReference type="ARBA" id="ARBA00022989"/>
    </source>
</evidence>
<feature type="transmembrane region" description="Helical" evidence="7">
    <location>
        <begin position="39"/>
        <end position="57"/>
    </location>
</feature>
<dbReference type="Proteomes" id="UP000663832">
    <property type="component" value="Unassembled WGS sequence"/>
</dbReference>
<evidence type="ECO:0008006" key="16">
    <source>
        <dbReference type="Google" id="ProtNLM"/>
    </source>
</evidence>
<gene>
    <name evidence="9" type="ORF">BJG266_LOCUS1724</name>
    <name evidence="11" type="ORF">BJG266_LOCUS35581</name>
    <name evidence="13" type="ORF">OKA104_LOCUS1250</name>
    <name evidence="14" type="ORF">OXD698_LOCUS30784</name>
    <name evidence="10" type="ORF">QVE165_LOCUS1373</name>
    <name evidence="8" type="ORF">QVE165_LOCUS265</name>
    <name evidence="12" type="ORF">QVE165_LOCUS52602</name>
</gene>
<keyword evidence="6 7" id="KW-0472">Membrane</keyword>
<reference evidence="12" key="1">
    <citation type="submission" date="2021-02" db="EMBL/GenBank/DDBJ databases">
        <authorList>
            <person name="Nowell W R."/>
        </authorList>
    </citation>
    <scope>NUCLEOTIDE SEQUENCE</scope>
</reference>
<evidence type="ECO:0000313" key="11">
    <source>
        <dbReference type="EMBL" id="CAF1362615.1"/>
    </source>
</evidence>
<feature type="transmembrane region" description="Helical" evidence="7">
    <location>
        <begin position="106"/>
        <end position="131"/>
    </location>
</feature>
<accession>A0A816AQM8</accession>
<evidence type="ECO:0000313" key="10">
    <source>
        <dbReference type="EMBL" id="CAF0748985.1"/>
    </source>
</evidence>
<evidence type="ECO:0000256" key="2">
    <source>
        <dbReference type="ARBA" id="ARBA00005577"/>
    </source>
</evidence>
<feature type="transmembrane region" description="Helical" evidence="7">
    <location>
        <begin position="63"/>
        <end position="85"/>
    </location>
</feature>
<evidence type="ECO:0000313" key="12">
    <source>
        <dbReference type="EMBL" id="CAF1600652.1"/>
    </source>
</evidence>
<evidence type="ECO:0000256" key="3">
    <source>
        <dbReference type="ARBA" id="ARBA00022692"/>
    </source>
</evidence>
<dbReference type="EMBL" id="CAJNOI010000004">
    <property type="protein sequence ID" value="CAF0739125.1"/>
    <property type="molecule type" value="Genomic_DNA"/>
</dbReference>
<keyword evidence="3 7" id="KW-0812">Transmembrane</keyword>
<feature type="transmembrane region" description="Helical" evidence="7">
    <location>
        <begin position="151"/>
        <end position="173"/>
    </location>
</feature>
<dbReference type="EMBL" id="CAJOAZ010003683">
    <property type="protein sequence ID" value="CAF4022446.1"/>
    <property type="molecule type" value="Genomic_DNA"/>
</dbReference>
<dbReference type="EMBL" id="CAJNOI010000922">
    <property type="protein sequence ID" value="CAF1362615.1"/>
    <property type="molecule type" value="Genomic_DNA"/>
</dbReference>
<keyword evidence="15" id="KW-1185">Reference proteome</keyword>
<name>A0A816AQM8_9BILA</name>
<comment type="similarity">
    <text evidence="2">Belongs to the APH-1 family.</text>
</comment>
<evidence type="ECO:0000256" key="7">
    <source>
        <dbReference type="SAM" id="Phobius"/>
    </source>
</evidence>
<evidence type="ECO:0000256" key="1">
    <source>
        <dbReference type="ARBA" id="ARBA00004141"/>
    </source>
</evidence>
<evidence type="ECO:0000313" key="13">
    <source>
        <dbReference type="EMBL" id="CAF3496620.1"/>
    </source>
</evidence>
<proteinExistence type="inferred from homology"/>
<comment type="caution">
    <text evidence="12">The sequence shown here is derived from an EMBL/GenBank/DDBJ whole genome shotgun (WGS) entry which is preliminary data.</text>
</comment>
<protein>
    <recommendedName>
        <fullName evidence="16">Gamma-secretase subunit Aph-1</fullName>
    </recommendedName>
</protein>
<evidence type="ECO:0000313" key="15">
    <source>
        <dbReference type="Proteomes" id="UP000663832"/>
    </source>
</evidence>
<feature type="transmembrane region" description="Helical" evidence="7">
    <location>
        <begin position="185"/>
        <end position="204"/>
    </location>
</feature>
<dbReference type="AlphaFoldDB" id="A0A816AQM8"/>
<keyword evidence="4" id="KW-0914">Notch signaling pathway</keyword>
<feature type="transmembrane region" description="Helical" evidence="7">
    <location>
        <begin position="216"/>
        <end position="237"/>
    </location>
</feature>
<evidence type="ECO:0000313" key="14">
    <source>
        <dbReference type="EMBL" id="CAF4022446.1"/>
    </source>
</evidence>
<evidence type="ECO:0000313" key="8">
    <source>
        <dbReference type="EMBL" id="CAF0731077.1"/>
    </source>
</evidence>
<dbReference type="Proteomes" id="UP000663877">
    <property type="component" value="Unassembled WGS sequence"/>
</dbReference>
<dbReference type="GO" id="GO:0016020">
    <property type="term" value="C:membrane"/>
    <property type="evidence" value="ECO:0007669"/>
    <property type="project" value="UniProtKB-SubCell"/>
</dbReference>
<dbReference type="EMBL" id="CAJNOM010001268">
    <property type="protein sequence ID" value="CAF1600652.1"/>
    <property type="molecule type" value="Genomic_DNA"/>
</dbReference>
<dbReference type="EMBL" id="CAJNOM010000001">
    <property type="protein sequence ID" value="CAF0731077.1"/>
    <property type="molecule type" value="Genomic_DNA"/>
</dbReference>
<evidence type="ECO:0000313" key="9">
    <source>
        <dbReference type="EMBL" id="CAF0739125.1"/>
    </source>
</evidence>
<sequence>MTIMECAGCTLIAYGVPFSMFVFTIAHHPFRIIISMTSAFFWLISLLVSSLLWFAVVPLRNQLAFAVPFAVIFQEIFRYLFYRVIKKAEFALQKVQMQELTDKGMVFDRFAVAYAAGYGFGFISGTFAIVNVLSDMIGPGTIGIFGHSQDFFIATAFLTLCIILLNTFWGVIFFTSLDKGGIHRLIGPGIVVLTHMLFSCITLLNRKSQPLYSVSLAVGYSLLIGMIIYTLMLRGFTINNIRQRMNRD</sequence>